<evidence type="ECO:0000313" key="6">
    <source>
        <dbReference type="Proteomes" id="UP000190675"/>
    </source>
</evidence>
<proteinExistence type="predicted"/>
<accession>A0A1M5QTM9</accession>
<dbReference type="PROSITE" id="PS01124">
    <property type="entry name" value="HTH_ARAC_FAMILY_2"/>
    <property type="match status" value="1"/>
</dbReference>
<dbReference type="InterPro" id="IPR053142">
    <property type="entry name" value="PchR_regulatory_protein"/>
</dbReference>
<dbReference type="SMART" id="SM00342">
    <property type="entry name" value="HTH_ARAC"/>
    <property type="match status" value="1"/>
</dbReference>
<dbReference type="PROSITE" id="PS00041">
    <property type="entry name" value="HTH_ARAC_FAMILY_1"/>
    <property type="match status" value="1"/>
</dbReference>
<reference evidence="5 6" key="1">
    <citation type="submission" date="2016-11" db="EMBL/GenBank/DDBJ databases">
        <authorList>
            <person name="Jaros S."/>
            <person name="Januszkiewicz K."/>
            <person name="Wedrychowicz H."/>
        </authorList>
    </citation>
    <scope>NUCLEOTIDE SEQUENCE [LARGE SCALE GENOMIC DNA]</scope>
    <source>
        <strain evidence="5 6">GAS242</strain>
    </source>
</reference>
<keyword evidence="1" id="KW-0805">Transcription regulation</keyword>
<dbReference type="AlphaFoldDB" id="A0A1M5QTM9"/>
<dbReference type="RefSeq" id="WP_154073505.1">
    <property type="nucleotide sequence ID" value="NZ_LT670818.1"/>
</dbReference>
<feature type="domain" description="HTH araC/xylS-type" evidence="4">
    <location>
        <begin position="211"/>
        <end position="312"/>
    </location>
</feature>
<name>A0A1M5QTM9_9BRAD</name>
<dbReference type="InterPro" id="IPR018060">
    <property type="entry name" value="HTH_AraC"/>
</dbReference>
<evidence type="ECO:0000313" key="5">
    <source>
        <dbReference type="EMBL" id="SHH17442.1"/>
    </source>
</evidence>
<organism evidence="5 6">
    <name type="scientific">Bradyrhizobium erythrophlei</name>
    <dbReference type="NCBI Taxonomy" id="1437360"/>
    <lineage>
        <taxon>Bacteria</taxon>
        <taxon>Pseudomonadati</taxon>
        <taxon>Pseudomonadota</taxon>
        <taxon>Alphaproteobacteria</taxon>
        <taxon>Hyphomicrobiales</taxon>
        <taxon>Nitrobacteraceae</taxon>
        <taxon>Bradyrhizobium</taxon>
    </lineage>
</organism>
<protein>
    <submittedName>
        <fullName evidence="5">AraC-type DNA-binding protein</fullName>
    </submittedName>
</protein>
<evidence type="ECO:0000256" key="3">
    <source>
        <dbReference type="ARBA" id="ARBA00023163"/>
    </source>
</evidence>
<dbReference type="GO" id="GO:0043565">
    <property type="term" value="F:sequence-specific DNA binding"/>
    <property type="evidence" value="ECO:0007669"/>
    <property type="project" value="InterPro"/>
</dbReference>
<evidence type="ECO:0000259" key="4">
    <source>
        <dbReference type="PROSITE" id="PS01124"/>
    </source>
</evidence>
<evidence type="ECO:0000256" key="1">
    <source>
        <dbReference type="ARBA" id="ARBA00023015"/>
    </source>
</evidence>
<dbReference type="Pfam" id="PF12833">
    <property type="entry name" value="HTH_18"/>
    <property type="match status" value="1"/>
</dbReference>
<gene>
    <name evidence="5" type="ORF">SAMN05444169_6147</name>
</gene>
<sequence length="329" mass="37064">MPSSQVLTFADPVPYQSAIRAADLEVLPTAKGVFYAELTQVSFDRLWMQRAHEALPRVYVGSISADRKPIGFLTKANQPAMQHRGLDVAVGDIIVNDTELVHRRTEAHCDWGSMSLTPDDLYATCLAITGQEFSGSSLKPLIRPSYALMSRLLKLHQMVGQMAQTTPDLLELPEVARALENELMHLMVRCLTEGRLSEMTPGDRRHDAIMTRFEEFLEANPDRPLYLTEICAAIGVAERTLRFCCEQHLGMGPIRYLSLRRMHLVRRALLRADHSMATVTRIATDHGFWELGRFSVTYRNLFGETPSACLRRTPDVGLQILNRPSSFPN</sequence>
<dbReference type="PANTHER" id="PTHR47893:SF1">
    <property type="entry name" value="REGULATORY PROTEIN PCHR"/>
    <property type="match status" value="1"/>
</dbReference>
<dbReference type="GO" id="GO:0003700">
    <property type="term" value="F:DNA-binding transcription factor activity"/>
    <property type="evidence" value="ECO:0007669"/>
    <property type="project" value="InterPro"/>
</dbReference>
<keyword evidence="2 5" id="KW-0238">DNA-binding</keyword>
<dbReference type="Gene3D" id="1.10.10.60">
    <property type="entry name" value="Homeodomain-like"/>
    <property type="match status" value="1"/>
</dbReference>
<dbReference type="InterPro" id="IPR018062">
    <property type="entry name" value="HTH_AraC-typ_CS"/>
</dbReference>
<dbReference type="EMBL" id="LT670818">
    <property type="protein sequence ID" value="SHH17442.1"/>
    <property type="molecule type" value="Genomic_DNA"/>
</dbReference>
<dbReference type="PANTHER" id="PTHR47893">
    <property type="entry name" value="REGULATORY PROTEIN PCHR"/>
    <property type="match status" value="1"/>
</dbReference>
<dbReference type="Proteomes" id="UP000190675">
    <property type="component" value="Chromosome I"/>
</dbReference>
<keyword evidence="3" id="KW-0804">Transcription</keyword>
<dbReference type="OrthoDB" id="7285481at2"/>
<evidence type="ECO:0000256" key="2">
    <source>
        <dbReference type="ARBA" id="ARBA00023125"/>
    </source>
</evidence>